<gene>
    <name evidence="3" type="ORF">BDY17DRAFT_250543</name>
</gene>
<feature type="compositionally biased region" description="Pro residues" evidence="1">
    <location>
        <begin position="23"/>
        <end position="34"/>
    </location>
</feature>
<organism evidence="3 4">
    <name type="scientific">Neohortaea acidophila</name>
    <dbReference type="NCBI Taxonomy" id="245834"/>
    <lineage>
        <taxon>Eukaryota</taxon>
        <taxon>Fungi</taxon>
        <taxon>Dikarya</taxon>
        <taxon>Ascomycota</taxon>
        <taxon>Pezizomycotina</taxon>
        <taxon>Dothideomycetes</taxon>
        <taxon>Dothideomycetidae</taxon>
        <taxon>Mycosphaerellales</taxon>
        <taxon>Teratosphaeriaceae</taxon>
        <taxon>Neohortaea</taxon>
    </lineage>
</organism>
<dbReference type="AlphaFoldDB" id="A0A6A6PSD7"/>
<protein>
    <recommendedName>
        <fullName evidence="2">UBL3-like ubiquitin domain-containing protein</fullName>
    </recommendedName>
</protein>
<dbReference type="PANTHER" id="PTHR13169:SF0">
    <property type="entry name" value="UBIQUITIN-LIKE PROTEIN 3"/>
    <property type="match status" value="1"/>
</dbReference>
<sequence>MSDLSSPTAAAEKKTQQDTHANAPPPTSTLPPSEPSTSALTATDAEAASTSPPEPLEGLGPASELPIGAPIASTLTASPALAITLMLTTGARHPYRIDEKYLKNRKVEAEAQDGTFDPREISAYQLKELIWTDWRSEWEPRPASPSSIRLIILGRLLEDKSPLKDFPFKLDNPNVVHMTVKPADFLDDDEPGAKGTGKGQSIRGRDGEDRGAGCRCVIL</sequence>
<reference evidence="3" key="1">
    <citation type="journal article" date="2020" name="Stud. Mycol.">
        <title>101 Dothideomycetes genomes: a test case for predicting lifestyles and emergence of pathogens.</title>
        <authorList>
            <person name="Haridas S."/>
            <person name="Albert R."/>
            <person name="Binder M."/>
            <person name="Bloem J."/>
            <person name="Labutti K."/>
            <person name="Salamov A."/>
            <person name="Andreopoulos B."/>
            <person name="Baker S."/>
            <person name="Barry K."/>
            <person name="Bills G."/>
            <person name="Bluhm B."/>
            <person name="Cannon C."/>
            <person name="Castanera R."/>
            <person name="Culley D."/>
            <person name="Daum C."/>
            <person name="Ezra D."/>
            <person name="Gonzalez J."/>
            <person name="Henrissat B."/>
            <person name="Kuo A."/>
            <person name="Liang C."/>
            <person name="Lipzen A."/>
            <person name="Lutzoni F."/>
            <person name="Magnuson J."/>
            <person name="Mondo S."/>
            <person name="Nolan M."/>
            <person name="Ohm R."/>
            <person name="Pangilinan J."/>
            <person name="Park H.-J."/>
            <person name="Ramirez L."/>
            <person name="Alfaro M."/>
            <person name="Sun H."/>
            <person name="Tritt A."/>
            <person name="Yoshinaga Y."/>
            <person name="Zwiers L.-H."/>
            <person name="Turgeon B."/>
            <person name="Goodwin S."/>
            <person name="Spatafora J."/>
            <person name="Crous P."/>
            <person name="Grigoriev I."/>
        </authorList>
    </citation>
    <scope>NUCLEOTIDE SEQUENCE</scope>
    <source>
        <strain evidence="3">CBS 113389</strain>
    </source>
</reference>
<keyword evidence="4" id="KW-1185">Reference proteome</keyword>
<dbReference type="Proteomes" id="UP000799767">
    <property type="component" value="Unassembled WGS sequence"/>
</dbReference>
<dbReference type="InterPro" id="IPR039540">
    <property type="entry name" value="UBL3-like_ubiquitin_dom"/>
</dbReference>
<dbReference type="Pfam" id="PF13881">
    <property type="entry name" value="Rad60-SLD_2"/>
    <property type="match status" value="1"/>
</dbReference>
<accession>A0A6A6PSD7</accession>
<dbReference type="EMBL" id="MU001635">
    <property type="protein sequence ID" value="KAF2483009.1"/>
    <property type="molecule type" value="Genomic_DNA"/>
</dbReference>
<feature type="compositionally biased region" description="Basic and acidic residues" evidence="1">
    <location>
        <begin position="203"/>
        <end position="212"/>
    </location>
</feature>
<evidence type="ECO:0000259" key="2">
    <source>
        <dbReference type="Pfam" id="PF13881"/>
    </source>
</evidence>
<name>A0A6A6PSD7_9PEZI</name>
<feature type="region of interest" description="Disordered" evidence="1">
    <location>
        <begin position="1"/>
        <end position="64"/>
    </location>
</feature>
<evidence type="ECO:0000313" key="4">
    <source>
        <dbReference type="Proteomes" id="UP000799767"/>
    </source>
</evidence>
<evidence type="ECO:0000256" key="1">
    <source>
        <dbReference type="SAM" id="MobiDB-lite"/>
    </source>
</evidence>
<feature type="region of interest" description="Disordered" evidence="1">
    <location>
        <begin position="186"/>
        <end position="212"/>
    </location>
</feature>
<dbReference type="InterPro" id="IPR029071">
    <property type="entry name" value="Ubiquitin-like_domsf"/>
</dbReference>
<dbReference type="OrthoDB" id="1043111at2759"/>
<dbReference type="GeneID" id="54472075"/>
<dbReference type="RefSeq" id="XP_033589579.1">
    <property type="nucleotide sequence ID" value="XM_033731073.1"/>
</dbReference>
<feature type="domain" description="UBL3-like ubiquitin" evidence="2">
    <location>
        <begin position="106"/>
        <end position="183"/>
    </location>
</feature>
<dbReference type="PANTHER" id="PTHR13169">
    <property type="entry name" value="UBIQUITIN-LIKE PROTEIN 3 HCG-1 PROTEIN"/>
    <property type="match status" value="1"/>
</dbReference>
<dbReference type="InterPro" id="IPR040015">
    <property type="entry name" value="UBL3-like"/>
</dbReference>
<proteinExistence type="predicted"/>
<dbReference type="Gene3D" id="3.10.20.90">
    <property type="entry name" value="Phosphatidylinositol 3-kinase Catalytic Subunit, Chain A, domain 1"/>
    <property type="match status" value="1"/>
</dbReference>
<dbReference type="SUPFAM" id="SSF54236">
    <property type="entry name" value="Ubiquitin-like"/>
    <property type="match status" value="1"/>
</dbReference>
<evidence type="ECO:0000313" key="3">
    <source>
        <dbReference type="EMBL" id="KAF2483009.1"/>
    </source>
</evidence>